<evidence type="ECO:0000256" key="2">
    <source>
        <dbReference type="ARBA" id="ARBA00004956"/>
    </source>
</evidence>
<keyword evidence="10 19" id="KW-0276">Fatty acid metabolism</keyword>
<evidence type="ECO:0000256" key="9">
    <source>
        <dbReference type="ARBA" id="ARBA00022741"/>
    </source>
</evidence>
<keyword evidence="11 18" id="KW-0067">ATP-binding</keyword>
<dbReference type="SMART" id="SM00878">
    <property type="entry name" value="Biotin_carb_C"/>
    <property type="match status" value="1"/>
</dbReference>
<keyword evidence="9 18" id="KW-0547">Nucleotide-binding</keyword>
<name>A0A7X2RSQ7_9PSED</name>
<dbReference type="GO" id="GO:0004075">
    <property type="term" value="F:biotin carboxylase activity"/>
    <property type="evidence" value="ECO:0007669"/>
    <property type="project" value="UniProtKB-EC"/>
</dbReference>
<keyword evidence="6 19" id="KW-0444">Lipid biosynthesis</keyword>
<dbReference type="Pfam" id="PF02785">
    <property type="entry name" value="Biotin_carb_C"/>
    <property type="match status" value="1"/>
</dbReference>
<evidence type="ECO:0000256" key="1">
    <source>
        <dbReference type="ARBA" id="ARBA00003761"/>
    </source>
</evidence>
<keyword evidence="15 19" id="KW-0092">Biotin</keyword>
<evidence type="ECO:0000256" key="16">
    <source>
        <dbReference type="ARBA" id="ARBA00033786"/>
    </source>
</evidence>
<dbReference type="PROSITE" id="PS50975">
    <property type="entry name" value="ATP_GRASP"/>
    <property type="match status" value="1"/>
</dbReference>
<dbReference type="EMBL" id="WLYI01000010">
    <property type="protein sequence ID" value="MTD19315.1"/>
    <property type="molecule type" value="Genomic_DNA"/>
</dbReference>
<reference evidence="22 23" key="1">
    <citation type="submission" date="2019-11" db="EMBL/GenBank/DDBJ databases">
        <title>Pseudmonas karstica sp. nov. and Pseudomonas spelaei sp. nov. from caves.</title>
        <authorList>
            <person name="Zeman M."/>
        </authorList>
    </citation>
    <scope>NUCLEOTIDE SEQUENCE [LARGE SCALE GENOMIC DNA]</scope>
    <source>
        <strain evidence="22 23">CCM 7891</strain>
    </source>
</reference>
<dbReference type="PROSITE" id="PS50979">
    <property type="entry name" value="BC"/>
    <property type="match status" value="1"/>
</dbReference>
<dbReference type="InterPro" id="IPR005481">
    <property type="entry name" value="BC-like_N"/>
</dbReference>
<feature type="domain" description="ATP-grasp" evidence="20">
    <location>
        <begin position="124"/>
        <end position="321"/>
    </location>
</feature>
<evidence type="ECO:0000256" key="5">
    <source>
        <dbReference type="ARBA" id="ARBA00017242"/>
    </source>
</evidence>
<keyword evidence="14 19" id="KW-0275">Fatty acid biosynthesis</keyword>
<accession>A0A7X2RSQ7</accession>
<comment type="subunit">
    <text evidence="3 19">Acetyl-CoA carboxylase is a heterohexamer of biotin carboxyl carrier protein, biotin carboxylase and the two subunits of carboxyl transferase in a 2:2 complex.</text>
</comment>
<evidence type="ECO:0000259" key="20">
    <source>
        <dbReference type="PROSITE" id="PS50975"/>
    </source>
</evidence>
<evidence type="ECO:0000256" key="3">
    <source>
        <dbReference type="ARBA" id="ARBA00011750"/>
    </source>
</evidence>
<evidence type="ECO:0000256" key="6">
    <source>
        <dbReference type="ARBA" id="ARBA00022516"/>
    </source>
</evidence>
<keyword evidence="23" id="KW-1185">Reference proteome</keyword>
<dbReference type="InterPro" id="IPR016185">
    <property type="entry name" value="PreATP-grasp_dom_sf"/>
</dbReference>
<comment type="pathway">
    <text evidence="2 19">Lipid metabolism; malonyl-CoA biosynthesis; malonyl-CoA from acetyl-CoA: step 1/1.</text>
</comment>
<dbReference type="PANTHER" id="PTHR48095:SF2">
    <property type="entry name" value="BIOTIN CARBOXYLASE, CHLOROPLASTIC"/>
    <property type="match status" value="1"/>
</dbReference>
<evidence type="ECO:0000256" key="12">
    <source>
        <dbReference type="ARBA" id="ARBA00022842"/>
    </source>
</evidence>
<dbReference type="InterPro" id="IPR005479">
    <property type="entry name" value="CPAse_ATP-bd"/>
</dbReference>
<evidence type="ECO:0000256" key="15">
    <source>
        <dbReference type="ARBA" id="ARBA00023267"/>
    </source>
</evidence>
<dbReference type="InterPro" id="IPR011764">
    <property type="entry name" value="Biotin_carboxylation_dom"/>
</dbReference>
<comment type="catalytic activity">
    <reaction evidence="17 19">
        <text>N(6)-biotinyl-L-lysyl-[protein] + hydrogencarbonate + ATP = N(6)-carboxybiotinyl-L-lysyl-[protein] + ADP + phosphate + H(+)</text>
        <dbReference type="Rhea" id="RHEA:13501"/>
        <dbReference type="Rhea" id="RHEA-COMP:10505"/>
        <dbReference type="Rhea" id="RHEA-COMP:10506"/>
        <dbReference type="ChEBI" id="CHEBI:15378"/>
        <dbReference type="ChEBI" id="CHEBI:17544"/>
        <dbReference type="ChEBI" id="CHEBI:30616"/>
        <dbReference type="ChEBI" id="CHEBI:43474"/>
        <dbReference type="ChEBI" id="CHEBI:83144"/>
        <dbReference type="ChEBI" id="CHEBI:83145"/>
        <dbReference type="ChEBI" id="CHEBI:456216"/>
        <dbReference type="EC" id="6.3.4.14"/>
    </reaction>
</comment>
<dbReference type="Pfam" id="PF02786">
    <property type="entry name" value="CPSase_L_D2"/>
    <property type="match status" value="1"/>
</dbReference>
<dbReference type="FunFam" id="3.40.50.20:FF:000010">
    <property type="entry name" value="Propionyl-CoA carboxylase subunit alpha"/>
    <property type="match status" value="1"/>
</dbReference>
<keyword evidence="12" id="KW-0460">Magnesium</keyword>
<evidence type="ECO:0000256" key="19">
    <source>
        <dbReference type="RuleBase" id="RU365063"/>
    </source>
</evidence>
<dbReference type="GO" id="GO:0046872">
    <property type="term" value="F:metal ion binding"/>
    <property type="evidence" value="ECO:0007669"/>
    <property type="project" value="UniProtKB-KW"/>
</dbReference>
<dbReference type="GO" id="GO:2001295">
    <property type="term" value="P:malonyl-CoA biosynthetic process"/>
    <property type="evidence" value="ECO:0007669"/>
    <property type="project" value="UniProtKB-UniPathway"/>
</dbReference>
<evidence type="ECO:0000313" key="23">
    <source>
        <dbReference type="Proteomes" id="UP000431485"/>
    </source>
</evidence>
<organism evidence="22 23">
    <name type="scientific">Pseudomonas karstica</name>
    <dbReference type="NCBI Taxonomy" id="1055468"/>
    <lineage>
        <taxon>Bacteria</taxon>
        <taxon>Pseudomonadati</taxon>
        <taxon>Pseudomonadota</taxon>
        <taxon>Gammaproteobacteria</taxon>
        <taxon>Pseudomonadales</taxon>
        <taxon>Pseudomonadaceae</taxon>
        <taxon>Pseudomonas</taxon>
    </lineage>
</organism>
<dbReference type="InterPro" id="IPR013815">
    <property type="entry name" value="ATP_grasp_subdomain_1"/>
</dbReference>
<feature type="domain" description="Biotin carboxylation" evidence="21">
    <location>
        <begin position="5"/>
        <end position="449"/>
    </location>
</feature>
<dbReference type="GO" id="GO:0005524">
    <property type="term" value="F:ATP binding"/>
    <property type="evidence" value="ECO:0007669"/>
    <property type="project" value="UniProtKB-UniRule"/>
</dbReference>
<dbReference type="Proteomes" id="UP000431485">
    <property type="component" value="Unassembled WGS sequence"/>
</dbReference>
<dbReference type="SUPFAM" id="SSF52440">
    <property type="entry name" value="PreATP-grasp domain"/>
    <property type="match status" value="1"/>
</dbReference>
<dbReference type="InterPro" id="IPR011054">
    <property type="entry name" value="Rudment_hybrid_motif"/>
</dbReference>
<dbReference type="InterPro" id="IPR051602">
    <property type="entry name" value="ACC_Biotin_Carboxylase"/>
</dbReference>
<comment type="caution">
    <text evidence="22">The sequence shown here is derived from an EMBL/GenBank/DDBJ whole genome shotgun (WGS) entry which is preliminary data.</text>
</comment>
<evidence type="ECO:0000256" key="8">
    <source>
        <dbReference type="ARBA" id="ARBA00022723"/>
    </source>
</evidence>
<evidence type="ECO:0000259" key="21">
    <source>
        <dbReference type="PROSITE" id="PS50979"/>
    </source>
</evidence>
<evidence type="ECO:0000256" key="14">
    <source>
        <dbReference type="ARBA" id="ARBA00023160"/>
    </source>
</evidence>
<dbReference type="NCBIfam" id="NF006367">
    <property type="entry name" value="PRK08591.1"/>
    <property type="match status" value="1"/>
</dbReference>
<dbReference type="InterPro" id="IPR005482">
    <property type="entry name" value="Biotin_COase_C"/>
</dbReference>
<dbReference type="InterPro" id="IPR004549">
    <property type="entry name" value="Acetyl_CoA_COase_biotin_COase"/>
</dbReference>
<evidence type="ECO:0000256" key="13">
    <source>
        <dbReference type="ARBA" id="ARBA00023098"/>
    </source>
</evidence>
<dbReference type="SUPFAM" id="SSF56059">
    <property type="entry name" value="Glutathione synthetase ATP-binding domain-like"/>
    <property type="match status" value="1"/>
</dbReference>
<evidence type="ECO:0000256" key="7">
    <source>
        <dbReference type="ARBA" id="ARBA00022598"/>
    </source>
</evidence>
<dbReference type="EC" id="6.3.4.14" evidence="4 19"/>
<evidence type="ECO:0000313" key="22">
    <source>
        <dbReference type="EMBL" id="MTD19315.1"/>
    </source>
</evidence>
<dbReference type="PROSITE" id="PS00866">
    <property type="entry name" value="CPSASE_1"/>
    <property type="match status" value="1"/>
</dbReference>
<dbReference type="InterPro" id="IPR011761">
    <property type="entry name" value="ATP-grasp"/>
</dbReference>
<dbReference type="Gene3D" id="3.30.1490.20">
    <property type="entry name" value="ATP-grasp fold, A domain"/>
    <property type="match status" value="1"/>
</dbReference>
<dbReference type="PROSITE" id="PS00867">
    <property type="entry name" value="CPSASE_2"/>
    <property type="match status" value="1"/>
</dbReference>
<dbReference type="AlphaFoldDB" id="A0A7X2RSQ7"/>
<dbReference type="OrthoDB" id="9763189at2"/>
<keyword evidence="7 19" id="KW-0436">Ligase</keyword>
<evidence type="ECO:0000256" key="11">
    <source>
        <dbReference type="ARBA" id="ARBA00022840"/>
    </source>
</evidence>
<comment type="function">
    <text evidence="1 19">This protein is a component of the acetyl coenzyme A carboxylase complex; first, biotin carboxylase catalyzes the carboxylation of the carrier protein and then the transcarboxylase transfers the carboxyl group to form malonyl-CoA.</text>
</comment>
<dbReference type="Pfam" id="PF00289">
    <property type="entry name" value="Biotin_carb_N"/>
    <property type="match status" value="1"/>
</dbReference>
<dbReference type="SUPFAM" id="SSF51246">
    <property type="entry name" value="Rudiment single hybrid motif"/>
    <property type="match status" value="1"/>
</dbReference>
<evidence type="ECO:0000256" key="17">
    <source>
        <dbReference type="ARBA" id="ARBA00048600"/>
    </source>
</evidence>
<keyword evidence="13 19" id="KW-0443">Lipid metabolism</keyword>
<evidence type="ECO:0000256" key="18">
    <source>
        <dbReference type="PROSITE-ProRule" id="PRU00409"/>
    </source>
</evidence>
<protein>
    <recommendedName>
        <fullName evidence="5 19">Biotin carboxylase</fullName>
        <ecNumber evidence="4 19">6.3.4.14</ecNumber>
    </recommendedName>
    <alternativeName>
        <fullName evidence="16 19">Acetyl-coenzyme A carboxylase biotin carboxylase subunit A</fullName>
    </alternativeName>
</protein>
<evidence type="ECO:0000256" key="4">
    <source>
        <dbReference type="ARBA" id="ARBA00013263"/>
    </source>
</evidence>
<sequence length="460" mass="49910">MANTTFDTVLIANRGEIALRILRAARNLGLRTVAAYSDADRDLLHVKMADQAICIGAGPPSESYLDGQRLLRAAELTGAGAIHPGYGFLSESASFAQLVEDAGLAFVGPTAASIRLMGDKVSAKQAMLRAGVPCVPGSPEALSDDKKQIHALANACGYPLIIKASGGGGGRGMRIVRTSDQLDSAVSLTKEEAGRAFGNAEVYLEKFLEHPRHIEIQVLADAHGKVVWLGERDCSMQRRNQKVIEEAPAPGIDRNALRALGKRCVKACEMIGYRGAGTFEFLYEDGEFYFIEMNTRVQVEHPVTELVTGVDIVREQLRIAMGCELSFEQKDVRFRGHAIECRINAEDPFTFAPCPGKVERWVAPAGPGVRVDTHLYSGYSIPPYYDSLIAKCIVHAASREEAIARMSGALGEAVLTGVKSNIALHQTLLQNPGFVTGGTDIHHLERFLEEREGPAQRQTK</sequence>
<dbReference type="Gene3D" id="3.30.470.20">
    <property type="entry name" value="ATP-grasp fold, B domain"/>
    <property type="match status" value="2"/>
</dbReference>
<dbReference type="NCBIfam" id="TIGR00514">
    <property type="entry name" value="accC"/>
    <property type="match status" value="1"/>
</dbReference>
<keyword evidence="8" id="KW-0479">Metal-binding</keyword>
<dbReference type="GO" id="GO:0006633">
    <property type="term" value="P:fatty acid biosynthetic process"/>
    <property type="evidence" value="ECO:0007669"/>
    <property type="project" value="UniProtKB-KW"/>
</dbReference>
<dbReference type="UniPathway" id="UPA00655">
    <property type="reaction ID" value="UER00711"/>
</dbReference>
<proteinExistence type="predicted"/>
<dbReference type="PANTHER" id="PTHR48095">
    <property type="entry name" value="PYRUVATE CARBOXYLASE SUBUNIT A"/>
    <property type="match status" value="1"/>
</dbReference>
<dbReference type="RefSeq" id="WP_154743027.1">
    <property type="nucleotide sequence ID" value="NZ_JBHSTG010000041.1"/>
</dbReference>
<evidence type="ECO:0000256" key="10">
    <source>
        <dbReference type="ARBA" id="ARBA00022832"/>
    </source>
</evidence>
<gene>
    <name evidence="22" type="primary">accC</name>
    <name evidence="22" type="ORF">GIR22_09170</name>
</gene>